<comment type="caution">
    <text evidence="1">The sequence shown here is derived from an EMBL/GenBank/DDBJ whole genome shotgun (WGS) entry which is preliminary data.</text>
</comment>
<reference evidence="1 2" key="1">
    <citation type="journal article" date="2014" name="Genome Announc.">
        <title>Draft Genome Sequence of Cytophaga fermentans JCM 21142T, a Facultative Anaerobe Isolated from Marine Mud.</title>
        <authorList>
            <person name="Starns D."/>
            <person name="Oshima K."/>
            <person name="Suda W."/>
            <person name="Iino T."/>
            <person name="Yuki M."/>
            <person name="Inoue J."/>
            <person name="Kitamura K."/>
            <person name="Iida T."/>
            <person name="Darby A."/>
            <person name="Hattori M."/>
            <person name="Ohkuma M."/>
        </authorList>
    </citation>
    <scope>NUCLEOTIDE SEQUENCE [LARGE SCALE GENOMIC DNA]</scope>
    <source>
        <strain evidence="1 2">JCM 21142</strain>
    </source>
</reference>
<dbReference type="EMBL" id="BAMD01000017">
    <property type="protein sequence ID" value="GAF03080.1"/>
    <property type="molecule type" value="Genomic_DNA"/>
</dbReference>
<sequence length="206" mass="22936">MKHNVIPIAKAKGLGVVGMKVFGAGTMYKEVPGFSRRPDQIYREVGSVDLPSHELIEYVLTTPGVDTLIIDIGHIDEDPLKCQLTQNYYASQVRPDAMSDEKRREIEAKTAQVAGERTNFFQLDKIDMTPPRDLKQEAVDGTTKITWQTAYAAEHAISHYEIVLNDNIIGKVAHKPQVLKESPFVFETAETGTFKVYTVDAAGNRA</sequence>
<evidence type="ECO:0000313" key="1">
    <source>
        <dbReference type="EMBL" id="GAF03080.1"/>
    </source>
</evidence>
<organism evidence="1 2">
    <name type="scientific">Saccharicrinis fermentans DSM 9555 = JCM 21142</name>
    <dbReference type="NCBI Taxonomy" id="869213"/>
    <lineage>
        <taxon>Bacteria</taxon>
        <taxon>Pseudomonadati</taxon>
        <taxon>Bacteroidota</taxon>
        <taxon>Bacteroidia</taxon>
        <taxon>Marinilabiliales</taxon>
        <taxon>Marinilabiliaceae</taxon>
        <taxon>Saccharicrinis</taxon>
    </lineage>
</organism>
<dbReference type="STRING" id="869213.GCA_000517085_00108"/>
<gene>
    <name evidence="1" type="ORF">JCM21142_41738</name>
</gene>
<dbReference type="AlphaFoldDB" id="W7XXC7"/>
<dbReference type="eggNOG" id="COG0667">
    <property type="taxonomic scope" value="Bacteria"/>
</dbReference>
<dbReference type="OrthoDB" id="9773828at2"/>
<evidence type="ECO:0000313" key="2">
    <source>
        <dbReference type="Proteomes" id="UP000019402"/>
    </source>
</evidence>
<proteinExistence type="predicted"/>
<dbReference type="Proteomes" id="UP000019402">
    <property type="component" value="Unassembled WGS sequence"/>
</dbReference>
<protein>
    <submittedName>
        <fullName evidence="1">Uncharacterized protein</fullName>
    </submittedName>
</protein>
<accession>W7XXC7</accession>
<dbReference type="RefSeq" id="WP_027470210.1">
    <property type="nucleotide sequence ID" value="NZ_BAMD01000017.1"/>
</dbReference>
<name>W7XXC7_9BACT</name>
<keyword evidence="2" id="KW-1185">Reference proteome</keyword>